<evidence type="ECO:0000313" key="2">
    <source>
        <dbReference type="Proteomes" id="UP001552479"/>
    </source>
</evidence>
<dbReference type="RefSeq" id="WP_366087689.1">
    <property type="nucleotide sequence ID" value="NZ_JBFASG010000008.1"/>
</dbReference>
<sequence>MSRPLTVNIKPGIQGIIAGNFPALEGLWVPPGQVKPAGASG</sequence>
<dbReference type="Proteomes" id="UP001552479">
    <property type="component" value="Unassembled WGS sequence"/>
</dbReference>
<comment type="caution">
    <text evidence="1">The sequence shown here is derived from an EMBL/GenBank/DDBJ whole genome shotgun (WGS) entry which is preliminary data.</text>
</comment>
<keyword evidence="2" id="KW-1185">Reference proteome</keyword>
<organism evidence="1 2">
    <name type="scientific">Streptomyces roseoverticillatus</name>
    <dbReference type="NCBI Taxonomy" id="66429"/>
    <lineage>
        <taxon>Bacteria</taxon>
        <taxon>Bacillati</taxon>
        <taxon>Actinomycetota</taxon>
        <taxon>Actinomycetes</taxon>
        <taxon>Kitasatosporales</taxon>
        <taxon>Streptomycetaceae</taxon>
        <taxon>Streptomyces</taxon>
    </lineage>
</organism>
<evidence type="ECO:0000313" key="1">
    <source>
        <dbReference type="EMBL" id="MEV4923358.1"/>
    </source>
</evidence>
<protein>
    <submittedName>
        <fullName evidence="1">Uncharacterized protein</fullName>
    </submittedName>
</protein>
<name>A0ABV3ISC6_9ACTN</name>
<gene>
    <name evidence="1" type="ORF">AB0L03_10955</name>
</gene>
<reference evidence="1 2" key="1">
    <citation type="submission" date="2024-06" db="EMBL/GenBank/DDBJ databases">
        <title>The Natural Products Discovery Center: Release of the First 8490 Sequenced Strains for Exploring Actinobacteria Biosynthetic Diversity.</title>
        <authorList>
            <person name="Kalkreuter E."/>
            <person name="Kautsar S.A."/>
            <person name="Yang D."/>
            <person name="Bader C.D."/>
            <person name="Teijaro C.N."/>
            <person name="Fluegel L."/>
            <person name="Davis C.M."/>
            <person name="Simpson J.R."/>
            <person name="Lauterbach L."/>
            <person name="Steele A.D."/>
            <person name="Gui C."/>
            <person name="Meng S."/>
            <person name="Li G."/>
            <person name="Viehrig K."/>
            <person name="Ye F."/>
            <person name="Su P."/>
            <person name="Kiefer A.F."/>
            <person name="Nichols A."/>
            <person name="Cepeda A.J."/>
            <person name="Yan W."/>
            <person name="Fan B."/>
            <person name="Jiang Y."/>
            <person name="Adhikari A."/>
            <person name="Zheng C.-J."/>
            <person name="Schuster L."/>
            <person name="Cowan T.M."/>
            <person name="Smanski M.J."/>
            <person name="Chevrette M.G."/>
            <person name="De Carvalho L.P.S."/>
            <person name="Shen B."/>
        </authorList>
    </citation>
    <scope>NUCLEOTIDE SEQUENCE [LARGE SCALE GENOMIC DNA]</scope>
    <source>
        <strain evidence="1 2">NPDC053791</strain>
    </source>
</reference>
<accession>A0ABV3ISC6</accession>
<proteinExistence type="predicted"/>
<dbReference type="EMBL" id="JBFASG010000008">
    <property type="protein sequence ID" value="MEV4923358.1"/>
    <property type="molecule type" value="Genomic_DNA"/>
</dbReference>